<dbReference type="AlphaFoldDB" id="A0A133U6H0"/>
<evidence type="ECO:0000256" key="1">
    <source>
        <dbReference type="ARBA" id="ARBA00022842"/>
    </source>
</evidence>
<dbReference type="PANTHER" id="PTHR35901:SF1">
    <property type="entry name" value="EXONUCLEASE VAPC9"/>
    <property type="match status" value="1"/>
</dbReference>
<evidence type="ECO:0000313" key="2">
    <source>
        <dbReference type="EMBL" id="KXA89790.1"/>
    </source>
</evidence>
<comment type="caution">
    <text evidence="2">The sequence shown here is derived from an EMBL/GenBank/DDBJ whole genome shotgun (WGS) entry which is preliminary data.</text>
</comment>
<dbReference type="PANTHER" id="PTHR35901">
    <property type="entry name" value="RIBONUCLEASE VAPC3"/>
    <property type="match status" value="1"/>
</dbReference>
<dbReference type="InterPro" id="IPR044153">
    <property type="entry name" value="PIN_Pae0151-like"/>
</dbReference>
<dbReference type="Proteomes" id="UP000070184">
    <property type="component" value="Unassembled WGS sequence"/>
</dbReference>
<dbReference type="InterPro" id="IPR029060">
    <property type="entry name" value="PIN-like_dom_sf"/>
</dbReference>
<protein>
    <recommendedName>
        <fullName evidence="4">PIN domain-containing protein</fullName>
    </recommendedName>
</protein>
<gene>
    <name evidence="2" type="ORF">AKJ61_02075</name>
</gene>
<dbReference type="SUPFAM" id="SSF88723">
    <property type="entry name" value="PIN domain-like"/>
    <property type="match status" value="1"/>
</dbReference>
<dbReference type="Gene3D" id="3.40.50.1010">
    <property type="entry name" value="5'-nuclease"/>
    <property type="match status" value="1"/>
</dbReference>
<reference evidence="2 3" key="1">
    <citation type="journal article" date="2016" name="Sci. Rep.">
        <title>Metabolic traits of an uncultured archaeal lineage -MSBL1- from brine pools of the Red Sea.</title>
        <authorList>
            <person name="Mwirichia R."/>
            <person name="Alam I."/>
            <person name="Rashid M."/>
            <person name="Vinu M."/>
            <person name="Ba-Alawi W."/>
            <person name="Anthony Kamau A."/>
            <person name="Kamanda Ngugi D."/>
            <person name="Goker M."/>
            <person name="Klenk H.P."/>
            <person name="Bajic V."/>
            <person name="Stingl U."/>
        </authorList>
    </citation>
    <scope>NUCLEOTIDE SEQUENCE [LARGE SCALE GENOMIC DNA]</scope>
    <source>
        <strain evidence="2">SCGC-AAA259B11</strain>
    </source>
</reference>
<sequence>MNYTIDANAILNITRELKKDAVEVLENRSTVTLAPYEVGNAIWKECNLLDELDSEKASEILGFVGSMMEHMKVKSLRRAGLLEEAFRTAIEKDITYYDSAYLVVADKSDEILVTDDGKLQNTATEAGVKAISSVEMLENTS</sequence>
<dbReference type="CDD" id="cd09873">
    <property type="entry name" value="PIN_Pae0151-like"/>
    <property type="match status" value="1"/>
</dbReference>
<accession>A0A133U6H0</accession>
<dbReference type="InterPro" id="IPR051619">
    <property type="entry name" value="TypeII_TA_RNase_PINc/VapC"/>
</dbReference>
<evidence type="ECO:0008006" key="4">
    <source>
        <dbReference type="Google" id="ProtNLM"/>
    </source>
</evidence>
<organism evidence="2 3">
    <name type="scientific">candidate division MSBL1 archaeon SCGC-AAA259B11</name>
    <dbReference type="NCBI Taxonomy" id="1698260"/>
    <lineage>
        <taxon>Archaea</taxon>
        <taxon>Methanobacteriati</taxon>
        <taxon>Methanobacteriota</taxon>
        <taxon>candidate division MSBL1</taxon>
    </lineage>
</organism>
<name>A0A133U6H0_9EURY</name>
<dbReference type="EMBL" id="LHXK01000022">
    <property type="protein sequence ID" value="KXA89790.1"/>
    <property type="molecule type" value="Genomic_DNA"/>
</dbReference>
<proteinExistence type="predicted"/>
<keyword evidence="3" id="KW-1185">Reference proteome</keyword>
<evidence type="ECO:0000313" key="3">
    <source>
        <dbReference type="Proteomes" id="UP000070184"/>
    </source>
</evidence>
<keyword evidence="1" id="KW-0460">Magnesium</keyword>